<evidence type="ECO:0000313" key="2">
    <source>
        <dbReference type="EMBL" id="MFC7405322.1"/>
    </source>
</evidence>
<sequence length="361" mass="38445">MSRTGTSRGRTTTVVVLVVLVPLVAALAWWQPWVERAEPGQVFDVASGSAEVSEALGDRVELVLPSGATVDAEVGRRQERLPEHAGDEAPPRGGSFLPISVGLPLEPHLTTGQLDVPDGGTPSLEVRVTAGDVPVPVPRDGQLYYVAVAGASGGASVTVTFDGESQTAIWDGAGRVSVDAGRFAEVTPDVELEAWEDDLDHDCGEPELDGTYHRVEDGGPAVLACRLAEVYRTPWVNRLGWAPDGQVWAVGHVDFHALSAQLERRNGARTEAVTLDWDAVEGTDTPPPEVRVAGADAAAFATRDDELNADSDLPWRFVAAVDAAQPLPEAEITYGFPIMGAGGDRDGYLRATWTEPLEDMR</sequence>
<reference evidence="3" key="1">
    <citation type="journal article" date="2019" name="Int. J. Syst. Evol. Microbiol.">
        <title>The Global Catalogue of Microorganisms (GCM) 10K type strain sequencing project: providing services to taxonomists for standard genome sequencing and annotation.</title>
        <authorList>
            <consortium name="The Broad Institute Genomics Platform"/>
            <consortium name="The Broad Institute Genome Sequencing Center for Infectious Disease"/>
            <person name="Wu L."/>
            <person name="Ma J."/>
        </authorList>
    </citation>
    <scope>NUCLEOTIDE SEQUENCE [LARGE SCALE GENOMIC DNA]</scope>
    <source>
        <strain evidence="3">JCM 1490</strain>
    </source>
</reference>
<organism evidence="2 3">
    <name type="scientific">Georgenia alba</name>
    <dbReference type="NCBI Taxonomy" id="2233858"/>
    <lineage>
        <taxon>Bacteria</taxon>
        <taxon>Bacillati</taxon>
        <taxon>Actinomycetota</taxon>
        <taxon>Actinomycetes</taxon>
        <taxon>Micrococcales</taxon>
        <taxon>Bogoriellaceae</taxon>
        <taxon>Georgenia</taxon>
    </lineage>
</organism>
<gene>
    <name evidence="2" type="ORF">ACFQQL_09405</name>
</gene>
<keyword evidence="1" id="KW-1133">Transmembrane helix</keyword>
<dbReference type="Proteomes" id="UP001596455">
    <property type="component" value="Unassembled WGS sequence"/>
</dbReference>
<feature type="transmembrane region" description="Helical" evidence="1">
    <location>
        <begin position="12"/>
        <end position="30"/>
    </location>
</feature>
<keyword evidence="1" id="KW-0812">Transmembrane</keyword>
<name>A0ABW2QBM7_9MICO</name>
<dbReference type="RefSeq" id="WP_382393542.1">
    <property type="nucleotide sequence ID" value="NZ_JBHTCQ010000001.1"/>
</dbReference>
<evidence type="ECO:0000256" key="1">
    <source>
        <dbReference type="SAM" id="Phobius"/>
    </source>
</evidence>
<keyword evidence="1" id="KW-0472">Membrane</keyword>
<accession>A0ABW2QBM7</accession>
<dbReference type="EMBL" id="JBHTCQ010000001">
    <property type="protein sequence ID" value="MFC7405322.1"/>
    <property type="molecule type" value="Genomic_DNA"/>
</dbReference>
<comment type="caution">
    <text evidence="2">The sequence shown here is derived from an EMBL/GenBank/DDBJ whole genome shotgun (WGS) entry which is preliminary data.</text>
</comment>
<protein>
    <submittedName>
        <fullName evidence="2">Uncharacterized protein</fullName>
    </submittedName>
</protein>
<evidence type="ECO:0000313" key="3">
    <source>
        <dbReference type="Proteomes" id="UP001596455"/>
    </source>
</evidence>
<proteinExistence type="predicted"/>
<keyword evidence="3" id="KW-1185">Reference proteome</keyword>